<protein>
    <submittedName>
        <fullName evidence="2">Uncharacterized protein</fullName>
    </submittedName>
</protein>
<feature type="region of interest" description="Disordered" evidence="1">
    <location>
        <begin position="119"/>
        <end position="159"/>
    </location>
</feature>
<evidence type="ECO:0000313" key="3">
    <source>
        <dbReference type="Proteomes" id="UP001497482"/>
    </source>
</evidence>
<dbReference type="Proteomes" id="UP001497482">
    <property type="component" value="Chromosome 9"/>
</dbReference>
<name>A0AAV2MT73_KNICA</name>
<dbReference type="EMBL" id="OZ035831">
    <property type="protein sequence ID" value="CAL1616555.1"/>
    <property type="molecule type" value="Genomic_DNA"/>
</dbReference>
<feature type="compositionally biased region" description="Pro residues" evidence="1">
    <location>
        <begin position="294"/>
        <end position="307"/>
    </location>
</feature>
<accession>A0AAV2MT73</accession>
<proteinExistence type="predicted"/>
<evidence type="ECO:0000256" key="1">
    <source>
        <dbReference type="SAM" id="MobiDB-lite"/>
    </source>
</evidence>
<feature type="compositionally biased region" description="Basic and acidic residues" evidence="1">
    <location>
        <begin position="150"/>
        <end position="159"/>
    </location>
</feature>
<evidence type="ECO:0000313" key="2">
    <source>
        <dbReference type="EMBL" id="CAL1616555.1"/>
    </source>
</evidence>
<feature type="compositionally biased region" description="Basic residues" evidence="1">
    <location>
        <begin position="308"/>
        <end position="326"/>
    </location>
</feature>
<organism evidence="2 3">
    <name type="scientific">Knipowitschia caucasica</name>
    <name type="common">Caucasian dwarf goby</name>
    <name type="synonym">Pomatoschistus caucasicus</name>
    <dbReference type="NCBI Taxonomy" id="637954"/>
    <lineage>
        <taxon>Eukaryota</taxon>
        <taxon>Metazoa</taxon>
        <taxon>Chordata</taxon>
        <taxon>Craniata</taxon>
        <taxon>Vertebrata</taxon>
        <taxon>Euteleostomi</taxon>
        <taxon>Actinopterygii</taxon>
        <taxon>Neopterygii</taxon>
        <taxon>Teleostei</taxon>
        <taxon>Neoteleostei</taxon>
        <taxon>Acanthomorphata</taxon>
        <taxon>Gobiaria</taxon>
        <taxon>Gobiiformes</taxon>
        <taxon>Gobioidei</taxon>
        <taxon>Gobiidae</taxon>
        <taxon>Gobiinae</taxon>
        <taxon>Knipowitschia</taxon>
    </lineage>
</organism>
<dbReference type="AlphaFoldDB" id="A0AAV2MT73"/>
<sequence>METSSGLCLKAAGDGSSADPTVPEQKPFSLMYQMCVCAAKGLRCGGLRDDPPPPCVYCPLALVCLQDMSESQRRLFSEVNMVTADHCDLLLDAMDKELDQLQIHPRQRLRDSVCRGTVSCGRPQSESQDTGVGSTEGPLCGPDLQGPAETRPDDGVKSRDRFSAVQQSHHEEALWRLRRLLGDSCGNADTGSRLPPSDSICTEEFAQRFRQEMVHEPVPLRPKEACSPKQLAHGGPKALIGHLVPRHKKYLIQGLEKDPPPRARRTRNEKRERAVNGANSTEKRGFKRREPKKQNPPPPPPTPPPPPQRKKATRKENKRRAQRKAAQRQSSGENEERDKRNTKREKREQEKRASEHRRAKTKKRETEKRAPAASGTGPESPAPRDLRREPREKHEAPKTLTHSRRGTAETQRR</sequence>
<gene>
    <name evidence="2" type="ORF">KC01_LOCUS42289</name>
</gene>
<reference evidence="2 3" key="1">
    <citation type="submission" date="2024-04" db="EMBL/GenBank/DDBJ databases">
        <authorList>
            <person name="Waldvogel A.-M."/>
            <person name="Schoenle A."/>
        </authorList>
    </citation>
    <scope>NUCLEOTIDE SEQUENCE [LARGE SCALE GENOMIC DNA]</scope>
</reference>
<keyword evidence="3" id="KW-1185">Reference proteome</keyword>
<feature type="compositionally biased region" description="Basic residues" evidence="1">
    <location>
        <begin position="354"/>
        <end position="363"/>
    </location>
</feature>
<feature type="compositionally biased region" description="Basic and acidic residues" evidence="1">
    <location>
        <begin position="382"/>
        <end position="397"/>
    </location>
</feature>
<feature type="compositionally biased region" description="Polar residues" evidence="1">
    <location>
        <begin position="122"/>
        <end position="133"/>
    </location>
</feature>
<feature type="compositionally biased region" description="Basic and acidic residues" evidence="1">
    <location>
        <begin position="334"/>
        <end position="353"/>
    </location>
</feature>
<feature type="region of interest" description="Disordered" evidence="1">
    <location>
        <begin position="252"/>
        <end position="413"/>
    </location>
</feature>